<dbReference type="AlphaFoldDB" id="A0A940MF10"/>
<evidence type="ECO:0000256" key="5">
    <source>
        <dbReference type="SAM" id="Phobius"/>
    </source>
</evidence>
<feature type="transmembrane region" description="Helical" evidence="5">
    <location>
        <begin position="39"/>
        <end position="66"/>
    </location>
</feature>
<gene>
    <name evidence="7" type="ORF">JFN87_20510</name>
</gene>
<proteinExistence type="predicted"/>
<evidence type="ECO:0000313" key="8">
    <source>
        <dbReference type="Proteomes" id="UP000670475"/>
    </source>
</evidence>
<evidence type="ECO:0000259" key="6">
    <source>
        <dbReference type="Pfam" id="PF13515"/>
    </source>
</evidence>
<accession>A0A940MF10</accession>
<protein>
    <submittedName>
        <fullName evidence="7">FUSC family protein</fullName>
    </submittedName>
</protein>
<organism evidence="7 8">
    <name type="scientific">Streptomyces montanisoli</name>
    <dbReference type="NCBI Taxonomy" id="2798581"/>
    <lineage>
        <taxon>Bacteria</taxon>
        <taxon>Bacillati</taxon>
        <taxon>Actinomycetota</taxon>
        <taxon>Actinomycetes</taxon>
        <taxon>Kitasatosporales</taxon>
        <taxon>Streptomycetaceae</taxon>
        <taxon>Streptomyces</taxon>
    </lineage>
</organism>
<comment type="subcellular location">
    <subcellularLocation>
        <location evidence="1">Membrane</location>
        <topology evidence="1">Multi-pass membrane protein</topology>
    </subcellularLocation>
</comment>
<dbReference type="InterPro" id="IPR049453">
    <property type="entry name" value="Memb_transporter_dom"/>
</dbReference>
<keyword evidence="8" id="KW-1185">Reference proteome</keyword>
<dbReference type="Proteomes" id="UP000670475">
    <property type="component" value="Unassembled WGS sequence"/>
</dbReference>
<keyword evidence="4 5" id="KW-0472">Membrane</keyword>
<feature type="domain" description="Integral membrane bound transporter" evidence="6">
    <location>
        <begin position="46"/>
        <end position="168"/>
    </location>
</feature>
<keyword evidence="2 5" id="KW-0812">Transmembrane</keyword>
<evidence type="ECO:0000256" key="1">
    <source>
        <dbReference type="ARBA" id="ARBA00004141"/>
    </source>
</evidence>
<feature type="transmembrane region" description="Helical" evidence="5">
    <location>
        <begin position="158"/>
        <end position="176"/>
    </location>
</feature>
<evidence type="ECO:0000256" key="3">
    <source>
        <dbReference type="ARBA" id="ARBA00022989"/>
    </source>
</evidence>
<evidence type="ECO:0000256" key="4">
    <source>
        <dbReference type="ARBA" id="ARBA00023136"/>
    </source>
</evidence>
<feature type="transmembrane region" description="Helical" evidence="5">
    <location>
        <begin position="126"/>
        <end position="146"/>
    </location>
</feature>
<feature type="transmembrane region" description="Helical" evidence="5">
    <location>
        <begin position="86"/>
        <end position="114"/>
    </location>
</feature>
<name>A0A940MF10_9ACTN</name>
<reference evidence="7" key="1">
    <citation type="submission" date="2021-03" db="EMBL/GenBank/DDBJ databases">
        <title>Whole genome sequence of Streptomyces bomunensis MMS17-BM035.</title>
        <authorList>
            <person name="Lee J.H."/>
        </authorList>
    </citation>
    <scope>NUCLEOTIDE SEQUENCE</scope>
    <source>
        <strain evidence="7">MMS17-BM035</strain>
    </source>
</reference>
<evidence type="ECO:0000313" key="7">
    <source>
        <dbReference type="EMBL" id="MBP0459857.1"/>
    </source>
</evidence>
<dbReference type="Pfam" id="PF13515">
    <property type="entry name" value="FUSC_2"/>
    <property type="match status" value="1"/>
</dbReference>
<comment type="caution">
    <text evidence="7">The sequence shown here is derived from an EMBL/GenBank/DDBJ whole genome shotgun (WGS) entry which is preliminary data.</text>
</comment>
<keyword evidence="3 5" id="KW-1133">Transmembrane helix</keyword>
<dbReference type="EMBL" id="JAGIQL010000089">
    <property type="protein sequence ID" value="MBP0459857.1"/>
    <property type="molecule type" value="Genomic_DNA"/>
</dbReference>
<sequence>MTAGWRRAGWEAAAVGRSVRNALRESGPERDTMVQALKAAAAAILAWAIVGVWIKGAMALLAPWTALAMVDVTVYRTLRTGLQQSAIIVVGALWASVAMYVTGGSTLVAMAIALPLLMLAGTYRRLGAYGIYGATTALFVITYGSYKVPQIGDRLLETAVGAAIGIAVNVLVLPPLHLSDVRDNLRVLARESADLLGAIADGLPEEWDAATAEGWQDRARRLGGTVRAVDEARRWSAESRRFNPGRRWRHRRLTPPPGVETDRHWEAVVDHLGSLTRTLAGIASRSPALTSPVHGFLVQYASLAGAMGRLCGHQGDLLVPRRGEDHEADDAAAADASAAWAAYEDLMRTFRDQRDPAAIVSGGVLVETRQLLVTLAPERRGDGM</sequence>
<evidence type="ECO:0000256" key="2">
    <source>
        <dbReference type="ARBA" id="ARBA00022692"/>
    </source>
</evidence>